<gene>
    <name evidence="2" type="ORF">PBOR_05355</name>
</gene>
<dbReference type="InterPro" id="IPR004360">
    <property type="entry name" value="Glyas_Fos-R_dOase_dom"/>
</dbReference>
<accession>A0A089L6N4</accession>
<dbReference type="PANTHER" id="PTHR36110">
    <property type="entry name" value="RING-CLEAVING DIOXYGENASE MHQE-RELATED"/>
    <property type="match status" value="1"/>
</dbReference>
<evidence type="ECO:0000259" key="1">
    <source>
        <dbReference type="PROSITE" id="PS51819"/>
    </source>
</evidence>
<dbReference type="OrthoDB" id="9785698at2"/>
<keyword evidence="3" id="KW-1185">Reference proteome</keyword>
<sequence>MSLTLKGLHHVSAITAKAPENYKFYTEVLGLRLIKKTVNQDDVSVYHLFYGDETGNPGTELTFFELPNAGRNRDGNNSISALSLRVPSDDALLYWTQRFTVFGVEHDEIAERGGRKTLAFTDHEGQRLILVSDEHNQGMAGGKPWDKSPVPAEYAIVGLGPAHLTVETAEHTALILEDLLGFRRKDTYPSLVNGQPDVIVFETGEGGSGTEIHLEERKDLPQERLGRGGVHHVAFRVDNEEELKLWIERIRTVQLPNSGFVDRFYFRSLYFREPNGILFELATDGPGFATDEEVEHLGEALALPPFLESKRAQIEAHLKPLDTRQQA</sequence>
<dbReference type="SUPFAM" id="SSF54593">
    <property type="entry name" value="Glyoxalase/Bleomycin resistance protein/Dihydroxybiphenyl dioxygenase"/>
    <property type="match status" value="1"/>
</dbReference>
<dbReference type="AlphaFoldDB" id="A0A089L6N4"/>
<organism evidence="2 3">
    <name type="scientific">Paenibacillus borealis</name>
    <dbReference type="NCBI Taxonomy" id="160799"/>
    <lineage>
        <taxon>Bacteria</taxon>
        <taxon>Bacillati</taxon>
        <taxon>Bacillota</taxon>
        <taxon>Bacilli</taxon>
        <taxon>Bacillales</taxon>
        <taxon>Paenibacillaceae</taxon>
        <taxon>Paenibacillus</taxon>
    </lineage>
</organism>
<evidence type="ECO:0000313" key="2">
    <source>
        <dbReference type="EMBL" id="AIQ56422.1"/>
    </source>
</evidence>
<keyword evidence="2" id="KW-0223">Dioxygenase</keyword>
<dbReference type="HOGENOM" id="CLU_057821_0_0_9"/>
<dbReference type="Proteomes" id="UP000029518">
    <property type="component" value="Chromosome"/>
</dbReference>
<dbReference type="Pfam" id="PF00903">
    <property type="entry name" value="Glyoxalase"/>
    <property type="match status" value="2"/>
</dbReference>
<reference evidence="2" key="1">
    <citation type="submission" date="2014-08" db="EMBL/GenBank/DDBJ databases">
        <title>Comparative genomics of the Paenibacillus odorifer group.</title>
        <authorList>
            <person name="den Bakker H.C."/>
            <person name="Tsai Y.-C.Y.-C."/>
            <person name="Martin N."/>
            <person name="Korlach J."/>
            <person name="Wiedmann M."/>
        </authorList>
    </citation>
    <scope>NUCLEOTIDE SEQUENCE [LARGE SCALE GENOMIC DNA]</scope>
    <source>
        <strain evidence="2">DSM 13188</strain>
    </source>
</reference>
<feature type="domain" description="VOC" evidence="1">
    <location>
        <begin position="7"/>
        <end position="133"/>
    </location>
</feature>
<dbReference type="Gene3D" id="3.10.180.10">
    <property type="entry name" value="2,3-Dihydroxybiphenyl 1,2-Dioxygenase, domain 1"/>
    <property type="match status" value="2"/>
</dbReference>
<dbReference type="PROSITE" id="PS51819">
    <property type="entry name" value="VOC"/>
    <property type="match status" value="2"/>
</dbReference>
<name>A0A089L6N4_PAEBO</name>
<evidence type="ECO:0000313" key="3">
    <source>
        <dbReference type="Proteomes" id="UP000029518"/>
    </source>
</evidence>
<dbReference type="GO" id="GO:0051213">
    <property type="term" value="F:dioxygenase activity"/>
    <property type="evidence" value="ECO:0007669"/>
    <property type="project" value="UniProtKB-KW"/>
</dbReference>
<protein>
    <submittedName>
        <fullName evidence="2">Ring-cleaving dioxygenase</fullName>
    </submittedName>
</protein>
<dbReference type="RefSeq" id="WP_042210759.1">
    <property type="nucleotide sequence ID" value="NZ_CP009285.1"/>
</dbReference>
<dbReference type="InterPro" id="IPR052537">
    <property type="entry name" value="Extradiol_RC_dioxygenase"/>
</dbReference>
<dbReference type="InterPro" id="IPR029068">
    <property type="entry name" value="Glyas_Bleomycin-R_OHBP_Dase"/>
</dbReference>
<dbReference type="KEGG" id="pbd:PBOR_05355"/>
<dbReference type="PANTHER" id="PTHR36110:SF4">
    <property type="entry name" value="RING-CLEAVING DIOXYGENASE MHQA-RELATED"/>
    <property type="match status" value="1"/>
</dbReference>
<dbReference type="EMBL" id="CP009285">
    <property type="protein sequence ID" value="AIQ56422.1"/>
    <property type="molecule type" value="Genomic_DNA"/>
</dbReference>
<feature type="domain" description="VOC" evidence="1">
    <location>
        <begin position="158"/>
        <end position="284"/>
    </location>
</feature>
<keyword evidence="2" id="KW-0560">Oxidoreductase</keyword>
<dbReference type="InterPro" id="IPR037523">
    <property type="entry name" value="VOC_core"/>
</dbReference>
<proteinExistence type="predicted"/>
<dbReference type="CDD" id="cd08347">
    <property type="entry name" value="PcpA_C_like"/>
    <property type="match status" value="1"/>
</dbReference>